<name>A0A0D0CHA6_9AGAM</name>
<organism evidence="1 2">
    <name type="scientific">Paxillus rubicundulus Ve08.2h10</name>
    <dbReference type="NCBI Taxonomy" id="930991"/>
    <lineage>
        <taxon>Eukaryota</taxon>
        <taxon>Fungi</taxon>
        <taxon>Dikarya</taxon>
        <taxon>Basidiomycota</taxon>
        <taxon>Agaricomycotina</taxon>
        <taxon>Agaricomycetes</taxon>
        <taxon>Agaricomycetidae</taxon>
        <taxon>Boletales</taxon>
        <taxon>Paxilineae</taxon>
        <taxon>Paxillaceae</taxon>
        <taxon>Paxillus</taxon>
    </lineage>
</organism>
<protein>
    <recommendedName>
        <fullName evidence="3">DDE Tnp4 domain-containing protein</fullName>
    </recommendedName>
</protein>
<feature type="non-terminal residue" evidence="1">
    <location>
        <position position="1"/>
    </location>
</feature>
<reference evidence="2" key="2">
    <citation type="submission" date="2015-01" db="EMBL/GenBank/DDBJ databases">
        <title>Evolutionary Origins and Diversification of the Mycorrhizal Mutualists.</title>
        <authorList>
            <consortium name="DOE Joint Genome Institute"/>
            <consortium name="Mycorrhizal Genomics Consortium"/>
            <person name="Kohler A."/>
            <person name="Kuo A."/>
            <person name="Nagy L.G."/>
            <person name="Floudas D."/>
            <person name="Copeland A."/>
            <person name="Barry K.W."/>
            <person name="Cichocki N."/>
            <person name="Veneault-Fourrey C."/>
            <person name="LaButti K."/>
            <person name="Lindquist E.A."/>
            <person name="Lipzen A."/>
            <person name="Lundell T."/>
            <person name="Morin E."/>
            <person name="Murat C."/>
            <person name="Riley R."/>
            <person name="Ohm R."/>
            <person name="Sun H."/>
            <person name="Tunlid A."/>
            <person name="Henrissat B."/>
            <person name="Grigoriev I.V."/>
            <person name="Hibbett D.S."/>
            <person name="Martin F."/>
        </authorList>
    </citation>
    <scope>NUCLEOTIDE SEQUENCE [LARGE SCALE GENOMIC DNA]</scope>
    <source>
        <strain evidence="2">Ve08.2h10</strain>
    </source>
</reference>
<dbReference type="HOGENOM" id="CLU_018552_1_3_1"/>
<dbReference type="Proteomes" id="UP000054538">
    <property type="component" value="Unassembled WGS sequence"/>
</dbReference>
<dbReference type="EMBL" id="KN828683">
    <property type="protein sequence ID" value="KIK74633.1"/>
    <property type="molecule type" value="Genomic_DNA"/>
</dbReference>
<evidence type="ECO:0000313" key="2">
    <source>
        <dbReference type="Proteomes" id="UP000054538"/>
    </source>
</evidence>
<evidence type="ECO:0000313" key="1">
    <source>
        <dbReference type="EMBL" id="KIK74633.1"/>
    </source>
</evidence>
<accession>A0A0D0CHA6</accession>
<sequence length="185" mass="20751">KPLHPPMRALQIQVLAQYGVECPELFRKKLQVDPEIFDSILDQLSDHLIFQSQSNNPQLPIAVQLTIFLNHAGHYGNVISPEDVALWAGVSVRNVVNCTNRVMMAILDQHDHFLQFLPSNSCDHVHAKEFAANTSCPGWQGGFLAADGSVIPLFQKPGFYGEPFFDWKSNYSLNCQVCHEFLGIC</sequence>
<reference evidence="1 2" key="1">
    <citation type="submission" date="2014-04" db="EMBL/GenBank/DDBJ databases">
        <authorList>
            <consortium name="DOE Joint Genome Institute"/>
            <person name="Kuo A."/>
            <person name="Kohler A."/>
            <person name="Jargeat P."/>
            <person name="Nagy L.G."/>
            <person name="Floudas D."/>
            <person name="Copeland A."/>
            <person name="Barry K.W."/>
            <person name="Cichocki N."/>
            <person name="Veneault-Fourrey C."/>
            <person name="LaButti K."/>
            <person name="Lindquist E.A."/>
            <person name="Lipzen A."/>
            <person name="Lundell T."/>
            <person name="Morin E."/>
            <person name="Murat C."/>
            <person name="Sun H."/>
            <person name="Tunlid A."/>
            <person name="Henrissat B."/>
            <person name="Grigoriev I.V."/>
            <person name="Hibbett D.S."/>
            <person name="Martin F."/>
            <person name="Nordberg H.P."/>
            <person name="Cantor M.N."/>
            <person name="Hua S.X."/>
        </authorList>
    </citation>
    <scope>NUCLEOTIDE SEQUENCE [LARGE SCALE GENOMIC DNA]</scope>
    <source>
        <strain evidence="1 2">Ve08.2h10</strain>
    </source>
</reference>
<dbReference type="AlphaFoldDB" id="A0A0D0CHA6"/>
<keyword evidence="2" id="KW-1185">Reference proteome</keyword>
<gene>
    <name evidence="1" type="ORF">PAXRUDRAFT_175082</name>
</gene>
<evidence type="ECO:0008006" key="3">
    <source>
        <dbReference type="Google" id="ProtNLM"/>
    </source>
</evidence>
<proteinExistence type="predicted"/>
<dbReference type="InParanoid" id="A0A0D0CHA6"/>
<dbReference type="OrthoDB" id="2687688at2759"/>